<sequence>MRSTRTSAVEASTQTDDSAMIDQTAKSGEQLATRVRGETAPRALESDVVARFSAQLDRRFCALYAGQPQTAEALSATALGGQDKALADYIVARRGRYCLIEFKANEAAFQSEARKELRVALCRTLSSQMNPLRWARSAHFIGWGTKTTTSLRGIGQAEVESIAFANYPGAICPLLGFPVPAPADQIDVDRFIEMFLENKLIGSTAARFEKYLALLFTLAGSCPGDELKSIEGSVYVYIPSDGQSPAEHCSVRFRGLAHLFALTLGKELPARAVDRQGPELERDRSIGRGGMRP</sequence>
<evidence type="ECO:0000256" key="1">
    <source>
        <dbReference type="SAM" id="MobiDB-lite"/>
    </source>
</evidence>
<proteinExistence type="predicted"/>
<protein>
    <submittedName>
        <fullName evidence="2">Uncharacterized protein</fullName>
    </submittedName>
</protein>
<dbReference type="Proteomes" id="UP000494301">
    <property type="component" value="Unassembled WGS sequence"/>
</dbReference>
<dbReference type="EMBL" id="CABWIL020000035">
    <property type="protein sequence ID" value="CAB3972908.1"/>
    <property type="molecule type" value="Genomic_DNA"/>
</dbReference>
<gene>
    <name evidence="2" type="ORF">BLA3211_07222</name>
</gene>
<name>A0A6J5JNH7_9BURK</name>
<evidence type="ECO:0000313" key="3">
    <source>
        <dbReference type="Proteomes" id="UP000494301"/>
    </source>
</evidence>
<evidence type="ECO:0000313" key="2">
    <source>
        <dbReference type="EMBL" id="CAB3972908.1"/>
    </source>
</evidence>
<reference evidence="2 3" key="1">
    <citation type="submission" date="2020-04" db="EMBL/GenBank/DDBJ databases">
        <authorList>
            <person name="Depoorter E."/>
        </authorList>
    </citation>
    <scope>NUCLEOTIDE SEQUENCE [LARGE SCALE GENOMIC DNA]</scope>
    <source>
        <strain evidence="2 3">BCC0217</strain>
    </source>
</reference>
<feature type="region of interest" description="Disordered" evidence="1">
    <location>
        <begin position="273"/>
        <end position="293"/>
    </location>
</feature>
<feature type="compositionally biased region" description="Basic and acidic residues" evidence="1">
    <location>
        <begin position="273"/>
        <end position="286"/>
    </location>
</feature>
<accession>A0A6J5JNH7</accession>
<organism evidence="2 3">
    <name type="scientific">Burkholderia aenigmatica</name>
    <dbReference type="NCBI Taxonomy" id="2015348"/>
    <lineage>
        <taxon>Bacteria</taxon>
        <taxon>Pseudomonadati</taxon>
        <taxon>Pseudomonadota</taxon>
        <taxon>Betaproteobacteria</taxon>
        <taxon>Burkholderiales</taxon>
        <taxon>Burkholderiaceae</taxon>
        <taxon>Burkholderia</taxon>
        <taxon>Burkholderia cepacia complex</taxon>
    </lineage>
</organism>
<dbReference type="AlphaFoldDB" id="A0A6J5JNH7"/>